<evidence type="ECO:0000313" key="3">
    <source>
        <dbReference type="Proteomes" id="UP000192223"/>
    </source>
</evidence>
<dbReference type="AlphaFoldDB" id="A0A1W4W5A6"/>
<dbReference type="KEGG" id="apln:108732827"/>
<evidence type="ECO:0000256" key="1">
    <source>
        <dbReference type="SAM" id="Coils"/>
    </source>
</evidence>
<dbReference type="Proteomes" id="UP000192223">
    <property type="component" value="Unplaced"/>
</dbReference>
<evidence type="ECO:0000256" key="2">
    <source>
        <dbReference type="SAM" id="SignalP"/>
    </source>
</evidence>
<accession>A0A1W4W5A6</accession>
<organism evidence="3 4">
    <name type="scientific">Agrilus planipennis</name>
    <name type="common">Emerald ash borer</name>
    <name type="synonym">Agrilus marcopoli</name>
    <dbReference type="NCBI Taxonomy" id="224129"/>
    <lineage>
        <taxon>Eukaryota</taxon>
        <taxon>Metazoa</taxon>
        <taxon>Ecdysozoa</taxon>
        <taxon>Arthropoda</taxon>
        <taxon>Hexapoda</taxon>
        <taxon>Insecta</taxon>
        <taxon>Pterygota</taxon>
        <taxon>Neoptera</taxon>
        <taxon>Endopterygota</taxon>
        <taxon>Coleoptera</taxon>
        <taxon>Polyphaga</taxon>
        <taxon>Elateriformia</taxon>
        <taxon>Buprestoidea</taxon>
        <taxon>Buprestidae</taxon>
        <taxon>Agrilinae</taxon>
        <taxon>Agrilus</taxon>
    </lineage>
</organism>
<reference evidence="4" key="1">
    <citation type="submission" date="2025-08" db="UniProtKB">
        <authorList>
            <consortium name="RefSeq"/>
        </authorList>
    </citation>
    <scope>IDENTIFICATION</scope>
    <source>
        <tissue evidence="4">Entire body</tissue>
    </source>
</reference>
<evidence type="ECO:0000313" key="4">
    <source>
        <dbReference type="RefSeq" id="XP_018319311.1"/>
    </source>
</evidence>
<keyword evidence="1" id="KW-0175">Coiled coil</keyword>
<proteinExistence type="predicted"/>
<gene>
    <name evidence="4" type="primary">LOC108732827</name>
</gene>
<keyword evidence="3" id="KW-1185">Reference proteome</keyword>
<keyword evidence="2" id="KW-0732">Signal</keyword>
<dbReference type="GeneID" id="108732827"/>
<dbReference type="RefSeq" id="XP_018319311.1">
    <property type="nucleotide sequence ID" value="XM_018463809.1"/>
</dbReference>
<protein>
    <submittedName>
        <fullName evidence="4">Uncharacterized protein LOC108732827</fullName>
    </submittedName>
</protein>
<feature type="signal peptide" evidence="2">
    <location>
        <begin position="1"/>
        <end position="16"/>
    </location>
</feature>
<sequence>MHIINYVLHFLHLLLSDHFNVRKPDVMGQCLKCFSIYPSSEEKMRERQVILYNQIFYLNDMLESLNDRNIRAEIKSLDFRSETAVKESEYQEQINALENRLQQQNVIMQQYQIYEKNYHNERQRITELQNELAGLKQQKNVI</sequence>
<feature type="chain" id="PRO_5010730000" evidence="2">
    <location>
        <begin position="17"/>
        <end position="142"/>
    </location>
</feature>
<name>A0A1W4W5A6_AGRPL</name>
<dbReference type="InParanoid" id="A0A1W4W5A6"/>
<feature type="coiled-coil region" evidence="1">
    <location>
        <begin position="80"/>
        <end position="138"/>
    </location>
</feature>